<evidence type="ECO:0000256" key="3">
    <source>
        <dbReference type="ARBA" id="ARBA00035698"/>
    </source>
</evidence>
<keyword evidence="2" id="KW-0819">tRNA processing</keyword>
<dbReference type="GO" id="GO:0005829">
    <property type="term" value="C:cytosol"/>
    <property type="evidence" value="ECO:0007669"/>
    <property type="project" value="TreeGrafter"/>
</dbReference>
<dbReference type="InterPro" id="IPR056843">
    <property type="entry name" value="THADA-like_TPR"/>
</dbReference>
<gene>
    <name evidence="7" type="ORF">GWI33_018108</name>
</gene>
<dbReference type="InterPro" id="IPR019442">
    <property type="entry name" value="THADA/TRM732_DUF2428"/>
</dbReference>
<feature type="domain" description="tRNA (32-2'-O)-methyltransferase regulator THADA-like TPR repeats region" evidence="5">
    <location>
        <begin position="479"/>
        <end position="745"/>
    </location>
</feature>
<dbReference type="PANTHER" id="PTHR14387">
    <property type="entry name" value="THADA/DEATH RECEPTOR INTERACTING PROTEIN"/>
    <property type="match status" value="1"/>
</dbReference>
<accession>A0A834M5K1</accession>
<evidence type="ECO:0000259" key="6">
    <source>
        <dbReference type="Pfam" id="PF25151"/>
    </source>
</evidence>
<dbReference type="Pfam" id="PF25151">
    <property type="entry name" value="TPR_Trm732_C"/>
    <property type="match status" value="1"/>
</dbReference>
<dbReference type="Pfam" id="PF25150">
    <property type="entry name" value="TPR_Trm732"/>
    <property type="match status" value="1"/>
</dbReference>
<dbReference type="PANTHER" id="PTHR14387:SF7">
    <property type="entry name" value="THYROID ADENOMA-ASSOCIATED PROTEIN"/>
    <property type="match status" value="1"/>
</dbReference>
<comment type="similarity">
    <text evidence="1">Belongs to the THADA family.</text>
</comment>
<comment type="caution">
    <text evidence="7">The sequence shown here is derived from an EMBL/GenBank/DDBJ whole genome shotgun (WGS) entry which is preliminary data.</text>
</comment>
<dbReference type="InterPro" id="IPR056842">
    <property type="entry name" value="THADA-like_TPR_C"/>
</dbReference>
<dbReference type="OrthoDB" id="73997at2759"/>
<evidence type="ECO:0000256" key="1">
    <source>
        <dbReference type="ARBA" id="ARBA00010409"/>
    </source>
</evidence>
<organism evidence="7 8">
    <name type="scientific">Rhynchophorus ferrugineus</name>
    <name type="common">Red palm weevil</name>
    <name type="synonym">Curculio ferrugineus</name>
    <dbReference type="NCBI Taxonomy" id="354439"/>
    <lineage>
        <taxon>Eukaryota</taxon>
        <taxon>Metazoa</taxon>
        <taxon>Ecdysozoa</taxon>
        <taxon>Arthropoda</taxon>
        <taxon>Hexapoda</taxon>
        <taxon>Insecta</taxon>
        <taxon>Pterygota</taxon>
        <taxon>Neoptera</taxon>
        <taxon>Endopterygota</taxon>
        <taxon>Coleoptera</taxon>
        <taxon>Polyphaga</taxon>
        <taxon>Cucujiformia</taxon>
        <taxon>Curculionidae</taxon>
        <taxon>Dryophthorinae</taxon>
        <taxon>Rhynchophorus</taxon>
    </lineage>
</organism>
<keyword evidence="8" id="KW-1185">Reference proteome</keyword>
<evidence type="ECO:0000259" key="5">
    <source>
        <dbReference type="Pfam" id="PF25150"/>
    </source>
</evidence>
<reference evidence="7" key="1">
    <citation type="submission" date="2020-08" db="EMBL/GenBank/DDBJ databases">
        <title>Genome sequencing and assembly of the red palm weevil Rhynchophorus ferrugineus.</title>
        <authorList>
            <person name="Dias G.B."/>
            <person name="Bergman C.M."/>
            <person name="Manee M."/>
        </authorList>
    </citation>
    <scope>NUCLEOTIDE SEQUENCE</scope>
    <source>
        <strain evidence="7">AA-2017</strain>
        <tissue evidence="7">Whole larva</tissue>
    </source>
</reference>
<dbReference type="Proteomes" id="UP000625711">
    <property type="component" value="Unassembled WGS sequence"/>
</dbReference>
<dbReference type="EMBL" id="JAACXV010014301">
    <property type="protein sequence ID" value="KAF7268756.1"/>
    <property type="molecule type" value="Genomic_DNA"/>
</dbReference>
<dbReference type="Pfam" id="PF10350">
    <property type="entry name" value="DUF2428"/>
    <property type="match status" value="1"/>
</dbReference>
<evidence type="ECO:0000259" key="4">
    <source>
        <dbReference type="Pfam" id="PF10350"/>
    </source>
</evidence>
<sequence length="1805" mass="209080">MAENSDDFRPCSLLPIEFQNIVGNNLRNPLLQNFLKELGAASHENDVKKIIKEIVNLYVTSRDNQLLHIEARTIIIELFTRFNGKKHLKKYIQDLVIKQNLGEPIIRSTAQDILNKIKTQKTCDLKESNEFFHFVSILQTSPKYNYEVNFRPLFPLYISLFDTYASYASQVKQDIIPEIEGLNVLMNAVLKQILPVFVKDSSFLEEIKGEHLQTLLMYSYVLLFNDKIGFDLRMKVCLMFVYAFNVLEGDTISVSQLLSKNNSPFKLSINPSNNEDKPDDYHIIIYSSIVSVLPEERLLSETVDGKKLICVLFEGVLETSRRNPGHSAIIIETSKTLCLVARQFKNVTLDLVKNMFLDGLYFVSSHIDYFIDSVRNYTKTFFEELIELAAYHHSNDHKELTNILVGKFGEIPEEGTMRFYSYEYIAKYYGCEFLLKEFKQLPLVLLESLENTTIVEQVGKTYQMLLEKSFTSRENEDHWIKTWVIPVIGLLRSRNKIENFCQRVISTAFKLQPAILRIIFPNDYLGSIEESKVLLHCLHNARKNGIELSVEKDSTSYWRGLIDKQKMELFMTHQSEEIRLLVLASLTESLKSTELYLDWEFIFLINYIRYNITAQSPSVRKQIVSYYKKILTRYDAGYKVIERNITNMTKAIEINIDEKDHKKFLSLYQELKKSYRRFICNLTRIFIGNLSYDSNYPRRATSLELLLVIQNILTPEEWKNCWNEDDVKNSHNILFDSYESNKEMIVKLLKTLPPNYLGFTNVNFTFKYMQRSFELALDVKPSKTLSAAYLFDICSYSPFFNEIVHSERGESDTLNDPTLDMIDVLTKKFINQSEEITIDHISMAKSSVYGLILSVRHLLENRDISQHNQRYAGVFDQLVSTCFKISEKIKPIVCNPSPEGYLPESLEDFCENDESPKAQMILVYAWRTMKEMALLLAEVVKQSIKLEIQLPMLSEDLLTRIGLFFVDVFVQSKHRGVFEQAYVGFSIISEHFWISSRSKINAFPKEWLQEAIELCTGKKHSDDLCATRRSAGLPFLILSILTTTTDTTYFHNTISSLFTTAEDDQCINETKMHCLNVLRAIFRHSKLGELVTPYVGRGVILAIRGFKSDAWGIRNSSTLLFSALMVRLFGVQRTADEDKMCIKNKLTVRVFFMRYQVLYSFILNTLADECRNNSSLVLHPILMILGRLYPSNFEDDNCEMSECLPYINICLSNPVYKTRDAAAKASIAFIDFSNIQEHIEMSFIKISDQGICDNECHGLLLQLYYIFKHHPIKNLPLGNYIARSCHLWESAGTKFSHMTVNLYTELMTLMLHICTEFSDVNWLKTLLAVLSKPTNNGRNDIPLTWQENYVATKTILAYYIIIHKFEETDITYSTITNEIISYLYGPHNQMKRFFLEFLICLNQKHLSYNGSDQTIIQIVGVEPEKENHPLFYTKDIEIRPSISDLVATFNRNSIENILRTIHSNLKNFLIEEVKRQQYIQTEDRVLLFILLKYYFCAIKCLRLSKQETLITLLSYCDCDNEEIISAVIGCISTFMIQVDYTLLKYDKLLEVLAKSASPAAALHRRLAVCDFLCKNAALYYNADPILKDEELCKAINIIMVLLEDEDLDVRNAMSNYDSLKLRIKTDSYFNKTISGHRWPVVPEKAKEDLIQLMTVLLPQEKAVCLIFSWACRYFPDPSSEPSEQIFERGGLNQYAENTPLIDVCSRMLIKMLWTLPEGLSYEDKSIFPEEQTQIVTATILDSLVKYDSPMMLAKTKMSVICVLKSITYLNDTILSYLTNRLEHGDLFCVKKIIRKLYDPVFRLRR</sequence>
<evidence type="ECO:0000313" key="8">
    <source>
        <dbReference type="Proteomes" id="UP000625711"/>
    </source>
</evidence>
<dbReference type="InterPro" id="IPR051954">
    <property type="entry name" value="tRNA_methyltransferase_THADA"/>
</dbReference>
<feature type="domain" description="DUF2428" evidence="4">
    <location>
        <begin position="874"/>
        <end position="1111"/>
    </location>
</feature>
<feature type="domain" description="tRNA (32-2'-O)-methyltransferase regulator THADA-like C-terminal TPR repeats region" evidence="6">
    <location>
        <begin position="1114"/>
        <end position="1265"/>
    </location>
</feature>
<dbReference type="GO" id="GO:0030488">
    <property type="term" value="P:tRNA methylation"/>
    <property type="evidence" value="ECO:0007669"/>
    <property type="project" value="TreeGrafter"/>
</dbReference>
<name>A0A834M5K1_RHYFE</name>
<dbReference type="InterPro" id="IPR016024">
    <property type="entry name" value="ARM-type_fold"/>
</dbReference>
<dbReference type="SUPFAM" id="SSF48371">
    <property type="entry name" value="ARM repeat"/>
    <property type="match status" value="1"/>
</dbReference>
<protein>
    <recommendedName>
        <fullName evidence="3">tRNA (32-2'-O)-methyltransferase regulator THADA</fullName>
    </recommendedName>
</protein>
<evidence type="ECO:0000313" key="7">
    <source>
        <dbReference type="EMBL" id="KAF7268756.1"/>
    </source>
</evidence>
<proteinExistence type="inferred from homology"/>
<evidence type="ECO:0000256" key="2">
    <source>
        <dbReference type="ARBA" id="ARBA00022694"/>
    </source>
</evidence>